<comment type="caution">
    <text evidence="1">The sequence shown here is derived from an EMBL/GenBank/DDBJ whole genome shotgun (WGS) entry which is preliminary data.</text>
</comment>
<organism evidence="1 2">
    <name type="scientific">Trifolium pratense</name>
    <name type="common">Red clover</name>
    <dbReference type="NCBI Taxonomy" id="57577"/>
    <lineage>
        <taxon>Eukaryota</taxon>
        <taxon>Viridiplantae</taxon>
        <taxon>Streptophyta</taxon>
        <taxon>Embryophyta</taxon>
        <taxon>Tracheophyta</taxon>
        <taxon>Spermatophyta</taxon>
        <taxon>Magnoliopsida</taxon>
        <taxon>eudicotyledons</taxon>
        <taxon>Gunneridae</taxon>
        <taxon>Pentapetalae</taxon>
        <taxon>rosids</taxon>
        <taxon>fabids</taxon>
        <taxon>Fabales</taxon>
        <taxon>Fabaceae</taxon>
        <taxon>Papilionoideae</taxon>
        <taxon>50 kb inversion clade</taxon>
        <taxon>NPAAA clade</taxon>
        <taxon>Hologalegina</taxon>
        <taxon>IRL clade</taxon>
        <taxon>Trifolieae</taxon>
        <taxon>Trifolium</taxon>
    </lineage>
</organism>
<evidence type="ECO:0000313" key="1">
    <source>
        <dbReference type="EMBL" id="CAJ2668232.1"/>
    </source>
</evidence>
<reference evidence="1" key="1">
    <citation type="submission" date="2023-10" db="EMBL/GenBank/DDBJ databases">
        <authorList>
            <person name="Rodriguez Cubillos JULIANA M."/>
            <person name="De Vega J."/>
        </authorList>
    </citation>
    <scope>NUCLEOTIDE SEQUENCE</scope>
</reference>
<protein>
    <submittedName>
        <fullName evidence="1">Uncharacterized protein</fullName>
    </submittedName>
</protein>
<dbReference type="Proteomes" id="UP001177021">
    <property type="component" value="Unassembled WGS sequence"/>
</dbReference>
<keyword evidence="2" id="KW-1185">Reference proteome</keyword>
<sequence length="258" mass="29974">MAMALDTVLLGVPRPHPEIEEEIAKRLKSEQHTIFHDDVTQRPPESCEEEEEEREKQLKPESDSYSDSDSDSEPPGSSWDWVTKPIGYLEEKYDNDPIPRVFRCSSFVYKNKARKIHEQAVEDSVREYLKNARNISPYDAIDIPTLALENQFGRNWPRPLRIRDDEHRNLLIHLSKFALAHYNHHNQGAKKYVFVGFVKATWRLTPLGSNYITFLAKEDTDFDPFNCPAKTFQAHVTYMSNATEEYTKVIDCSIKPDN</sequence>
<accession>A0ACB0LIE0</accession>
<gene>
    <name evidence="1" type="ORF">MILVUS5_LOCUS32666</name>
</gene>
<name>A0ACB0LIE0_TRIPR</name>
<proteinExistence type="predicted"/>
<evidence type="ECO:0000313" key="2">
    <source>
        <dbReference type="Proteomes" id="UP001177021"/>
    </source>
</evidence>
<dbReference type="EMBL" id="CASHSV030000513">
    <property type="protein sequence ID" value="CAJ2668232.1"/>
    <property type="molecule type" value="Genomic_DNA"/>
</dbReference>